<dbReference type="HOGENOM" id="CLU_190478_0_0_5"/>
<dbReference type="AlphaFoldDB" id="J1JJT6"/>
<proteinExistence type="predicted"/>
<evidence type="ECO:0000313" key="2">
    <source>
        <dbReference type="Proteomes" id="UP000002646"/>
    </source>
</evidence>
<organism evidence="1 2">
    <name type="scientific">Cardidatus Bartonella washoeensis 085-0475</name>
    <dbReference type="NCBI Taxonomy" id="1094564"/>
    <lineage>
        <taxon>Bacteria</taxon>
        <taxon>Pseudomonadati</taxon>
        <taxon>Pseudomonadota</taxon>
        <taxon>Alphaproteobacteria</taxon>
        <taxon>Hyphomicrobiales</taxon>
        <taxon>Bartonellaceae</taxon>
        <taxon>Bartonella</taxon>
    </lineage>
</organism>
<reference evidence="1 2" key="1">
    <citation type="submission" date="2012-03" db="EMBL/GenBank/DDBJ databases">
        <title>The Genome Sequence of Bartonella washoensis 085-0475.</title>
        <authorList>
            <consortium name="The Broad Institute Genome Sequencing Platform"/>
            <consortium name="The Broad Institute Genome Sequencing Center for Infectious Disease"/>
            <person name="Feldgarden M."/>
            <person name="Kirby J."/>
            <person name="Kosoy M."/>
            <person name="Birtles R."/>
            <person name="Probert W.S."/>
            <person name="Chiaraviglio L."/>
            <person name="Young S.K."/>
            <person name="Zeng Q."/>
            <person name="Gargeya S."/>
            <person name="Fitzgerald M."/>
            <person name="Haas B."/>
            <person name="Abouelleil A."/>
            <person name="Alvarado L."/>
            <person name="Arachchi H.M."/>
            <person name="Berlin A."/>
            <person name="Chapman S.B."/>
            <person name="Gearin G."/>
            <person name="Goldberg J."/>
            <person name="Griggs A."/>
            <person name="Gujja S."/>
            <person name="Hansen M."/>
            <person name="Heiman D."/>
            <person name="Howarth C."/>
            <person name="Larimer J."/>
            <person name="Lui A."/>
            <person name="MacDonald P.J.P."/>
            <person name="McCowen C."/>
            <person name="Montmayeur A."/>
            <person name="Murphy C."/>
            <person name="Neiman D."/>
            <person name="Pearson M."/>
            <person name="Priest M."/>
            <person name="Roberts A."/>
            <person name="Saif S."/>
            <person name="Shea T."/>
            <person name="Sisk P."/>
            <person name="Stolte C."/>
            <person name="Sykes S."/>
            <person name="Wortman J."/>
            <person name="Nusbaum C."/>
            <person name="Birren B."/>
        </authorList>
    </citation>
    <scope>NUCLEOTIDE SEQUENCE [LARGE SCALE GENOMIC DNA]</scope>
    <source>
        <strain evidence="1 2">085-0475</strain>
    </source>
</reference>
<name>J1JJT6_9HYPH</name>
<comment type="caution">
    <text evidence="1">The sequence shown here is derived from an EMBL/GenBank/DDBJ whole genome shotgun (WGS) entry which is preliminary data.</text>
</comment>
<dbReference type="RefSeq" id="WP_006925994.1">
    <property type="nucleotide sequence ID" value="NZ_JH725102.1"/>
</dbReference>
<sequence length="89" mass="8984">MRNFGSGLVYNLNDSTPVYGNACGFNDFTSHMNTQGFNIGGPSGIGGALLGGISGGPAGAFSAGIASFTAGYIGGAVWGFGQKAYECWF</sequence>
<accession>J1JJT6</accession>
<dbReference type="OrthoDB" id="7926057at2"/>
<dbReference type="PATRIC" id="fig|1094564.3.peg.1326"/>
<gene>
    <name evidence="1" type="ORF">MCW_01175</name>
</gene>
<evidence type="ECO:0000313" key="1">
    <source>
        <dbReference type="EMBL" id="EJF84465.1"/>
    </source>
</evidence>
<dbReference type="EMBL" id="AILX01000016">
    <property type="protein sequence ID" value="EJF84465.1"/>
    <property type="molecule type" value="Genomic_DNA"/>
</dbReference>
<dbReference type="Proteomes" id="UP000002646">
    <property type="component" value="Unassembled WGS sequence"/>
</dbReference>
<protein>
    <submittedName>
        <fullName evidence="1">Uncharacterized protein</fullName>
    </submittedName>
</protein>